<dbReference type="EMBL" id="CP001678">
    <property type="protein sequence ID" value="ACT57882.1"/>
    <property type="molecule type" value="Genomic_DNA"/>
</dbReference>
<evidence type="ECO:0000313" key="2">
    <source>
        <dbReference type="EMBL" id="ACT57882.1"/>
    </source>
</evidence>
<evidence type="ECO:0000259" key="1">
    <source>
        <dbReference type="Pfam" id="PF06983"/>
    </source>
</evidence>
<dbReference type="OrthoDB" id="9806473at2"/>
<gene>
    <name evidence="2" type="ordered locus">Hbal_0180</name>
</gene>
<dbReference type="RefSeq" id="WP_012778040.1">
    <property type="nucleotide sequence ID" value="NC_012982.1"/>
</dbReference>
<reference evidence="3" key="1">
    <citation type="journal article" date="2011" name="J. Bacteriol.">
        <title>Genome sequences of eight morphologically diverse alphaproteobacteria.</title>
        <authorList>
            <consortium name="US DOE Joint Genome Institute"/>
            <person name="Brown P.J."/>
            <person name="Kysela D.T."/>
            <person name="Buechlein A."/>
            <person name="Hemmerich C."/>
            <person name="Brun Y.V."/>
        </authorList>
    </citation>
    <scope>NUCLEOTIDE SEQUENCE [LARGE SCALE GENOMIC DNA]</scope>
    <source>
        <strain evidence="3">ATCC 49814 / DSM 5838 / IFAM 1418</strain>
    </source>
</reference>
<dbReference type="HOGENOM" id="CLU_2973253_0_0_5"/>
<organism evidence="2 3">
    <name type="scientific">Hirschia baltica (strain ATCC 49814 / DSM 5838 / IFAM 1418)</name>
    <dbReference type="NCBI Taxonomy" id="582402"/>
    <lineage>
        <taxon>Bacteria</taxon>
        <taxon>Pseudomonadati</taxon>
        <taxon>Pseudomonadota</taxon>
        <taxon>Alphaproteobacteria</taxon>
        <taxon>Hyphomonadales</taxon>
        <taxon>Hyphomonadaceae</taxon>
        <taxon>Hirschia</taxon>
    </lineage>
</organism>
<keyword evidence="2" id="KW-0808">Transferase</keyword>
<protein>
    <submittedName>
        <fullName evidence="2">3-demethylubiquinone-9 3-methyltransferase</fullName>
    </submittedName>
</protein>
<proteinExistence type="predicted"/>
<dbReference type="GO" id="GO:0032259">
    <property type="term" value="P:methylation"/>
    <property type="evidence" value="ECO:0007669"/>
    <property type="project" value="UniProtKB-KW"/>
</dbReference>
<keyword evidence="3" id="KW-1185">Reference proteome</keyword>
<sequence>MSYKSKVRTCFIFDEKGEEAAEFYVSLLPNSHIETKSYPDPDDKPLVVEFTLAKTKQT</sequence>
<dbReference type="AlphaFoldDB" id="C6XL53"/>
<evidence type="ECO:0000313" key="3">
    <source>
        <dbReference type="Proteomes" id="UP000002745"/>
    </source>
</evidence>
<dbReference type="STRING" id="582402.Hbal_0180"/>
<dbReference type="Pfam" id="PF06983">
    <property type="entry name" value="3-dmu-9_3-mt"/>
    <property type="match status" value="1"/>
</dbReference>
<dbReference type="GO" id="GO:0008168">
    <property type="term" value="F:methyltransferase activity"/>
    <property type="evidence" value="ECO:0007669"/>
    <property type="project" value="UniProtKB-KW"/>
</dbReference>
<name>C6XL53_HIRBI</name>
<dbReference type="eggNOG" id="COG3865">
    <property type="taxonomic scope" value="Bacteria"/>
</dbReference>
<dbReference type="InterPro" id="IPR028973">
    <property type="entry name" value="PhnB-like"/>
</dbReference>
<accession>C6XL53</accession>
<dbReference type="Proteomes" id="UP000002745">
    <property type="component" value="Chromosome"/>
</dbReference>
<dbReference type="KEGG" id="hba:Hbal_0180"/>
<keyword evidence="2" id="KW-0830">Ubiquinone</keyword>
<dbReference type="Gene3D" id="3.30.720.100">
    <property type="match status" value="1"/>
</dbReference>
<dbReference type="SUPFAM" id="SSF54593">
    <property type="entry name" value="Glyoxalase/Bleomycin resistance protein/Dihydroxybiphenyl dioxygenase"/>
    <property type="match status" value="1"/>
</dbReference>
<dbReference type="InterPro" id="IPR029068">
    <property type="entry name" value="Glyas_Bleomycin-R_OHBP_Dase"/>
</dbReference>
<feature type="domain" description="PhnB-like" evidence="1">
    <location>
        <begin position="6"/>
        <end position="55"/>
    </location>
</feature>
<keyword evidence="2" id="KW-0489">Methyltransferase</keyword>